<dbReference type="EMBL" id="BGZK01000655">
    <property type="protein sequence ID" value="GBP54839.1"/>
    <property type="molecule type" value="Genomic_DNA"/>
</dbReference>
<name>A0A4C1WXD1_EUMVA</name>
<gene>
    <name evidence="2" type="ORF">EVAR_87913_1</name>
</gene>
<feature type="region of interest" description="Disordered" evidence="1">
    <location>
        <begin position="72"/>
        <end position="91"/>
    </location>
</feature>
<evidence type="ECO:0000313" key="3">
    <source>
        <dbReference type="Proteomes" id="UP000299102"/>
    </source>
</evidence>
<evidence type="ECO:0000256" key="1">
    <source>
        <dbReference type="SAM" id="MobiDB-lite"/>
    </source>
</evidence>
<organism evidence="2 3">
    <name type="scientific">Eumeta variegata</name>
    <name type="common">Bagworm moth</name>
    <name type="synonym">Eumeta japonica</name>
    <dbReference type="NCBI Taxonomy" id="151549"/>
    <lineage>
        <taxon>Eukaryota</taxon>
        <taxon>Metazoa</taxon>
        <taxon>Ecdysozoa</taxon>
        <taxon>Arthropoda</taxon>
        <taxon>Hexapoda</taxon>
        <taxon>Insecta</taxon>
        <taxon>Pterygota</taxon>
        <taxon>Neoptera</taxon>
        <taxon>Endopterygota</taxon>
        <taxon>Lepidoptera</taxon>
        <taxon>Glossata</taxon>
        <taxon>Ditrysia</taxon>
        <taxon>Tineoidea</taxon>
        <taxon>Psychidae</taxon>
        <taxon>Oiketicinae</taxon>
        <taxon>Eumeta</taxon>
    </lineage>
</organism>
<dbReference type="Proteomes" id="UP000299102">
    <property type="component" value="Unassembled WGS sequence"/>
</dbReference>
<reference evidence="2 3" key="1">
    <citation type="journal article" date="2019" name="Commun. Biol.">
        <title>The bagworm genome reveals a unique fibroin gene that provides high tensile strength.</title>
        <authorList>
            <person name="Kono N."/>
            <person name="Nakamura H."/>
            <person name="Ohtoshi R."/>
            <person name="Tomita M."/>
            <person name="Numata K."/>
            <person name="Arakawa K."/>
        </authorList>
    </citation>
    <scope>NUCLEOTIDE SEQUENCE [LARGE SCALE GENOMIC DNA]</scope>
</reference>
<proteinExistence type="predicted"/>
<dbReference type="AlphaFoldDB" id="A0A4C1WXD1"/>
<accession>A0A4C1WXD1</accession>
<comment type="caution">
    <text evidence="2">The sequence shown here is derived from an EMBL/GenBank/DDBJ whole genome shotgun (WGS) entry which is preliminary data.</text>
</comment>
<sequence>MDLKYRKPKSVEKAVTPLLCALPSLRTRAAPAAGRETTSGMVARLFLRSRTSNSQAAEYDVRPWSRSLAPSAVVAAGGRSTPRGPAGASEL</sequence>
<evidence type="ECO:0000313" key="2">
    <source>
        <dbReference type="EMBL" id="GBP54839.1"/>
    </source>
</evidence>
<keyword evidence="3" id="KW-1185">Reference proteome</keyword>
<protein>
    <submittedName>
        <fullName evidence="2">Uncharacterized protein</fullName>
    </submittedName>
</protein>